<proteinExistence type="predicted"/>
<protein>
    <submittedName>
        <fullName evidence="6">Uncharacterized protein</fullName>
    </submittedName>
</protein>
<dbReference type="InterPro" id="IPR052876">
    <property type="entry name" value="Insect_Hormone_Regulators"/>
</dbReference>
<dbReference type="AlphaFoldDB" id="A0A8J2P1D6"/>
<keyword evidence="5" id="KW-0472">Membrane</keyword>
<evidence type="ECO:0000256" key="4">
    <source>
        <dbReference type="ARBA" id="ARBA00022729"/>
    </source>
</evidence>
<dbReference type="InterPro" id="IPR008717">
    <property type="entry name" value="Noggin"/>
</dbReference>
<comment type="subcellular location">
    <subcellularLocation>
        <location evidence="1">Secreted</location>
    </subcellularLocation>
</comment>
<dbReference type="GO" id="GO:0005576">
    <property type="term" value="C:extracellular region"/>
    <property type="evidence" value="ECO:0007669"/>
    <property type="project" value="UniProtKB-SubCell"/>
</dbReference>
<name>A0A8J2P1D6_9HEXA</name>
<keyword evidence="4" id="KW-0732">Signal</keyword>
<evidence type="ECO:0000256" key="2">
    <source>
        <dbReference type="ARBA" id="ARBA00022473"/>
    </source>
</evidence>
<dbReference type="Pfam" id="PF05806">
    <property type="entry name" value="Noggin"/>
    <property type="match status" value="1"/>
</dbReference>
<keyword evidence="7" id="KW-1185">Reference proteome</keyword>
<evidence type="ECO:0000256" key="1">
    <source>
        <dbReference type="ARBA" id="ARBA00004613"/>
    </source>
</evidence>
<dbReference type="OrthoDB" id="5950649at2759"/>
<dbReference type="Proteomes" id="UP000708208">
    <property type="component" value="Unassembled WGS sequence"/>
</dbReference>
<evidence type="ECO:0000256" key="5">
    <source>
        <dbReference type="SAM" id="Phobius"/>
    </source>
</evidence>
<keyword evidence="5" id="KW-0812">Transmembrane</keyword>
<evidence type="ECO:0000313" key="7">
    <source>
        <dbReference type="Proteomes" id="UP000708208"/>
    </source>
</evidence>
<dbReference type="PANTHER" id="PTHR39940:SF1">
    <property type="entry name" value="PROTHORACICOTROPIC HORMONE, ISOFORM F"/>
    <property type="match status" value="1"/>
</dbReference>
<evidence type="ECO:0000256" key="3">
    <source>
        <dbReference type="ARBA" id="ARBA00022525"/>
    </source>
</evidence>
<accession>A0A8J2P1D6</accession>
<organism evidence="6 7">
    <name type="scientific">Allacma fusca</name>
    <dbReference type="NCBI Taxonomy" id="39272"/>
    <lineage>
        <taxon>Eukaryota</taxon>
        <taxon>Metazoa</taxon>
        <taxon>Ecdysozoa</taxon>
        <taxon>Arthropoda</taxon>
        <taxon>Hexapoda</taxon>
        <taxon>Collembola</taxon>
        <taxon>Symphypleona</taxon>
        <taxon>Sminthuridae</taxon>
        <taxon>Allacma</taxon>
    </lineage>
</organism>
<dbReference type="EMBL" id="CAJVCH010069892">
    <property type="protein sequence ID" value="CAG7720349.1"/>
    <property type="molecule type" value="Genomic_DNA"/>
</dbReference>
<evidence type="ECO:0000313" key="6">
    <source>
        <dbReference type="EMBL" id="CAG7720349.1"/>
    </source>
</evidence>
<keyword evidence="2" id="KW-0217">Developmental protein</keyword>
<feature type="transmembrane region" description="Helical" evidence="5">
    <location>
        <begin position="12"/>
        <end position="30"/>
    </location>
</feature>
<gene>
    <name evidence="6" type="ORF">AFUS01_LOCUS9630</name>
</gene>
<keyword evidence="3" id="KW-0964">Secreted</keyword>
<dbReference type="PANTHER" id="PTHR39940">
    <property type="entry name" value="PROTHORACICOTROPIC HORMONE, ISOFORM F"/>
    <property type="match status" value="1"/>
</dbReference>
<comment type="caution">
    <text evidence="6">The sequence shown here is derived from an EMBL/GenBank/DDBJ whole genome shotgun (WGS) entry which is preliminary data.</text>
</comment>
<dbReference type="GO" id="GO:0005102">
    <property type="term" value="F:signaling receptor binding"/>
    <property type="evidence" value="ECO:0007669"/>
    <property type="project" value="TreeGrafter"/>
</dbReference>
<sequence length="197" mass="22681">MDSHCSNSGRIILTSVLALGMMSFLILTMYKTRQIEDGLQVLRLLGKETVLNSTDINPKQFLAISSKPNFPMSPFENSQYQFLPNVSQSKLKKKRADAEPLPWICETTYEWKDLGANYYPRFIRTAECKTKFCVQGFFQCQPKNYKTRILKRTLPDDQNLDVDNDEVVLPEPLQSNWKLVTINVQLCCECTGIRRVS</sequence>
<keyword evidence="5" id="KW-1133">Transmembrane helix</keyword>
<reference evidence="6" key="1">
    <citation type="submission" date="2021-06" db="EMBL/GenBank/DDBJ databases">
        <authorList>
            <person name="Hodson N. C."/>
            <person name="Mongue J. A."/>
            <person name="Jaron S. K."/>
        </authorList>
    </citation>
    <scope>NUCLEOTIDE SEQUENCE</scope>
</reference>